<comment type="similarity">
    <text evidence="1">Belongs to the SMP-30/CGR1 family.</text>
</comment>
<comment type="caution">
    <text evidence="5">The sequence shown here is derived from an EMBL/GenBank/DDBJ whole genome shotgun (WGS) entry which is preliminary data.</text>
</comment>
<feature type="binding site" evidence="3">
    <location>
        <position position="20"/>
    </location>
    <ligand>
        <name>a divalent metal cation</name>
        <dbReference type="ChEBI" id="CHEBI:60240"/>
    </ligand>
</feature>
<keyword evidence="3" id="KW-0479">Metal-binding</keyword>
<dbReference type="VEuPathDB" id="FungiDB:DIURU_000355"/>
<keyword evidence="6" id="KW-1185">Reference proteome</keyword>
<dbReference type="AlphaFoldDB" id="A0A642UYT7"/>
<proteinExistence type="inferred from homology"/>
<protein>
    <recommendedName>
        <fullName evidence="4">SMP-30/Gluconolactonase/LRE-like region domain-containing protein</fullName>
    </recommendedName>
</protein>
<evidence type="ECO:0000313" key="5">
    <source>
        <dbReference type="EMBL" id="KAA8907945.1"/>
    </source>
</evidence>
<dbReference type="OrthoDB" id="423498at2759"/>
<evidence type="ECO:0000259" key="4">
    <source>
        <dbReference type="Pfam" id="PF08450"/>
    </source>
</evidence>
<evidence type="ECO:0000313" key="6">
    <source>
        <dbReference type="Proteomes" id="UP000449547"/>
    </source>
</evidence>
<dbReference type="GO" id="GO:0005509">
    <property type="term" value="F:calcium ion binding"/>
    <property type="evidence" value="ECO:0007669"/>
    <property type="project" value="TreeGrafter"/>
</dbReference>
<dbReference type="Pfam" id="PF08450">
    <property type="entry name" value="SGL"/>
    <property type="match status" value="1"/>
</dbReference>
<evidence type="ECO:0000256" key="2">
    <source>
        <dbReference type="PIRSR" id="PIRSR605511-1"/>
    </source>
</evidence>
<feature type="domain" description="SMP-30/Gluconolactonase/LRE-like region" evidence="4">
    <location>
        <begin position="20"/>
        <end position="271"/>
    </location>
</feature>
<dbReference type="PANTHER" id="PTHR10907:SF47">
    <property type="entry name" value="REGUCALCIN"/>
    <property type="match status" value="1"/>
</dbReference>
<dbReference type="InterPro" id="IPR013658">
    <property type="entry name" value="SGL"/>
</dbReference>
<sequence>MVSQATTRATPSDYRGELVEGVKYDGRNHSLLWVDIKRGEIHRCLLDPDEDYKLNWSAHEVITLRDPNDSVGFIGLTTSVDTVVACCKYGVGVANFLTGTFDYRFKYPHDQTRLRSNDGVIDAQGNLWIGTMTDFPYEDSMTDEGRVYRITPHFDKCDVVVPNIKIPNGMAVKDNKLFVTDSKQFRMVTYDLSETSTSTPPKPQVFFDFSSKYPGGEPDGMAYDESGLYSAVWGHGKVAHYSWQGQFIEDFDIPSPLTTCVGGQGYVTTAHPTLAGKADDGQGGSIFHIPRVINQQLHYWHI</sequence>
<evidence type="ECO:0000256" key="1">
    <source>
        <dbReference type="ARBA" id="ARBA00008853"/>
    </source>
</evidence>
<dbReference type="PANTHER" id="PTHR10907">
    <property type="entry name" value="REGUCALCIN"/>
    <property type="match status" value="1"/>
</dbReference>
<dbReference type="InterPro" id="IPR005511">
    <property type="entry name" value="SMP-30"/>
</dbReference>
<dbReference type="Gene3D" id="2.120.10.30">
    <property type="entry name" value="TolB, C-terminal domain"/>
    <property type="match status" value="1"/>
</dbReference>
<feature type="binding site" evidence="3">
    <location>
        <position position="117"/>
    </location>
    <ligand>
        <name>substrate</name>
    </ligand>
</feature>
<name>A0A642UYT7_DIURU</name>
<comment type="cofactor">
    <cofactor evidence="3">
        <name>Zn(2+)</name>
        <dbReference type="ChEBI" id="CHEBI:29105"/>
    </cofactor>
    <text evidence="3">Binds 1 divalent metal cation per subunit.</text>
</comment>
<reference evidence="5 6" key="1">
    <citation type="submission" date="2019-07" db="EMBL/GenBank/DDBJ databases">
        <title>Genome assembly of two rare yeast pathogens: Diutina rugosa and Trichomonascus ciferrii.</title>
        <authorList>
            <person name="Mixao V."/>
            <person name="Saus E."/>
            <person name="Hansen A."/>
            <person name="Lass-Flor C."/>
            <person name="Gabaldon T."/>
        </authorList>
    </citation>
    <scope>NUCLEOTIDE SEQUENCE [LARGE SCALE GENOMIC DNA]</scope>
    <source>
        <strain evidence="5 6">CBS 613</strain>
    </source>
</reference>
<dbReference type="OMA" id="PRISCCC"/>
<accession>A0A642UYT7</accession>
<evidence type="ECO:0000256" key="3">
    <source>
        <dbReference type="PIRSR" id="PIRSR605511-2"/>
    </source>
</evidence>
<dbReference type="PRINTS" id="PR01790">
    <property type="entry name" value="SMP30FAMILY"/>
</dbReference>
<feature type="binding site" evidence="3">
    <location>
        <position position="168"/>
    </location>
    <ligand>
        <name>a divalent metal cation</name>
        <dbReference type="ChEBI" id="CHEBI:60240"/>
    </ligand>
</feature>
<dbReference type="GeneID" id="54779008"/>
<dbReference type="GO" id="GO:0004341">
    <property type="term" value="F:gluconolactonase activity"/>
    <property type="evidence" value="ECO:0007669"/>
    <property type="project" value="TreeGrafter"/>
</dbReference>
<feature type="active site" description="Proton donor/acceptor" evidence="2">
    <location>
        <position position="219"/>
    </location>
</feature>
<dbReference type="EMBL" id="SWFT01000018">
    <property type="protein sequence ID" value="KAA8907945.1"/>
    <property type="molecule type" value="Genomic_DNA"/>
</dbReference>
<dbReference type="SUPFAM" id="SSF63829">
    <property type="entry name" value="Calcium-dependent phosphotriesterase"/>
    <property type="match status" value="1"/>
</dbReference>
<feature type="binding site" evidence="3">
    <location>
        <position position="115"/>
    </location>
    <ligand>
        <name>substrate</name>
    </ligand>
</feature>
<gene>
    <name evidence="5" type="ORF">DIURU_000355</name>
</gene>
<keyword evidence="3" id="KW-0862">Zinc</keyword>
<feature type="binding site" evidence="3">
    <location>
        <position position="219"/>
    </location>
    <ligand>
        <name>a divalent metal cation</name>
        <dbReference type="ChEBI" id="CHEBI:60240"/>
    </ligand>
</feature>
<dbReference type="RefSeq" id="XP_034014877.1">
    <property type="nucleotide sequence ID" value="XM_034156324.1"/>
</dbReference>
<dbReference type="InterPro" id="IPR011042">
    <property type="entry name" value="6-blade_b-propeller_TolB-like"/>
</dbReference>
<dbReference type="Proteomes" id="UP000449547">
    <property type="component" value="Unassembled WGS sequence"/>
</dbReference>
<organism evidence="5 6">
    <name type="scientific">Diutina rugosa</name>
    <name type="common">Yeast</name>
    <name type="synonym">Candida rugosa</name>
    <dbReference type="NCBI Taxonomy" id="5481"/>
    <lineage>
        <taxon>Eukaryota</taxon>
        <taxon>Fungi</taxon>
        <taxon>Dikarya</taxon>
        <taxon>Ascomycota</taxon>
        <taxon>Saccharomycotina</taxon>
        <taxon>Pichiomycetes</taxon>
        <taxon>Debaryomycetaceae</taxon>
        <taxon>Diutina</taxon>
    </lineage>
</organism>